<feature type="compositionally biased region" description="Acidic residues" evidence="8">
    <location>
        <begin position="309"/>
        <end position="320"/>
    </location>
</feature>
<evidence type="ECO:0000256" key="6">
    <source>
        <dbReference type="ARBA" id="ARBA00046271"/>
    </source>
</evidence>
<keyword evidence="7" id="KW-0813">Transport</keyword>
<evidence type="ECO:0000256" key="5">
    <source>
        <dbReference type="ARBA" id="ARBA00029691"/>
    </source>
</evidence>
<feature type="region of interest" description="Disordered" evidence="8">
    <location>
        <begin position="294"/>
        <end position="360"/>
    </location>
</feature>
<dbReference type="InterPro" id="IPR025655">
    <property type="entry name" value="PEX14"/>
</dbReference>
<protein>
    <recommendedName>
        <fullName evidence="4 7">Peroxisomal membrane protein PEX14</fullName>
    </recommendedName>
    <alternativeName>
        <fullName evidence="5 7">Peroxin-14</fullName>
    </alternativeName>
</protein>
<comment type="similarity">
    <text evidence="1 7">Belongs to the peroxin-14 family.</text>
</comment>
<keyword evidence="2" id="KW-0811">Translocation</keyword>
<comment type="subcellular location">
    <subcellularLocation>
        <location evidence="6 7">Peroxisome membrane</location>
    </subcellularLocation>
</comment>
<sequence length="465" mass="49616">MADRLKPRPAIPAWQRAQQPLTPAETNSKATTNMSDPDQVGAAPELEADSHGSSGHSRVDPNISRDAAEQGHDASETAPKHTTGNAASDNTPSTDGSDVAARQEFEASKETPSSPTEPDQAPNNAATTDGSDIAAKQEFDASKTVIDQVRQFLNDPGVKGEPTEKKCSFLVSKGVSRDIIDEVLADSVPSSFSPSEFQNSSAKQSPAPVLPKDIPPIVTYPEFLVQPQKPPPLVTVSRLLCTAYITGGLAATIYGLSQFLIAPMTENLTEARHDFASHTSSGLTKITERLSGLVSEVPTTTKPKAGLDNPDDVDNDDDAESTVSDPTELFHRDIGTQTSSLPSPGDDSSSSSLGSPETTLTKQETRLKILHSHLDELLQHSETNGSTNEDMHNDIADFRQSLDDMIYSPPSYQFTNDSAYTLPGSNTPRGADKKDDAVAAFKAEIRGVKGVLLSAKRFPPATAVR</sequence>
<comment type="caution">
    <text evidence="10">The sequence shown here is derived from an EMBL/GenBank/DDBJ whole genome shotgun (WGS) entry which is preliminary data.</text>
</comment>
<evidence type="ECO:0000256" key="2">
    <source>
        <dbReference type="ARBA" id="ARBA00023010"/>
    </source>
</evidence>
<keyword evidence="7" id="KW-0653">Protein transport</keyword>
<feature type="domain" description="Peroxisome membrane anchor protein Pex14p N-terminal" evidence="9">
    <location>
        <begin position="143"/>
        <end position="185"/>
    </location>
</feature>
<dbReference type="GeneID" id="95975710"/>
<dbReference type="Gene3D" id="1.10.10.10">
    <property type="entry name" value="Winged helix-like DNA-binding domain superfamily/Winged helix DNA-binding domain"/>
    <property type="match status" value="1"/>
</dbReference>
<dbReference type="PANTHER" id="PTHR23058:SF5">
    <property type="entry name" value="PEROXISOMAL MEMBRANE PROTEIN PEX14"/>
    <property type="match status" value="1"/>
</dbReference>
<dbReference type="Proteomes" id="UP001562354">
    <property type="component" value="Unassembled WGS sequence"/>
</dbReference>
<keyword evidence="11" id="KW-1185">Reference proteome</keyword>
<keyword evidence="7" id="KW-0472">Membrane</keyword>
<evidence type="ECO:0000256" key="3">
    <source>
        <dbReference type="ARBA" id="ARBA00023140"/>
    </source>
</evidence>
<dbReference type="InterPro" id="IPR006785">
    <property type="entry name" value="Pex14_N"/>
</dbReference>
<keyword evidence="3 7" id="KW-0576">Peroxisome</keyword>
<evidence type="ECO:0000256" key="4">
    <source>
        <dbReference type="ARBA" id="ARBA00029502"/>
    </source>
</evidence>
<feature type="compositionally biased region" description="Low complexity" evidence="8">
    <location>
        <begin position="339"/>
        <end position="355"/>
    </location>
</feature>
<proteinExistence type="inferred from homology"/>
<feature type="compositionally biased region" description="Polar residues" evidence="8">
    <location>
        <begin position="16"/>
        <end position="36"/>
    </location>
</feature>
<dbReference type="EMBL" id="JBFMKM010000007">
    <property type="protein sequence ID" value="KAL1305071.1"/>
    <property type="molecule type" value="Genomic_DNA"/>
</dbReference>
<evidence type="ECO:0000313" key="10">
    <source>
        <dbReference type="EMBL" id="KAL1305071.1"/>
    </source>
</evidence>
<accession>A0ABR3PFZ2</accession>
<reference evidence="10 11" key="1">
    <citation type="submission" date="2024-07" db="EMBL/GenBank/DDBJ databases">
        <title>Draft sequence of the Neodothiora populina.</title>
        <authorList>
            <person name="Drown D.D."/>
            <person name="Schuette U.S."/>
            <person name="Buechlein A.B."/>
            <person name="Rusch D.R."/>
            <person name="Winton L.W."/>
            <person name="Adams G.A."/>
        </authorList>
    </citation>
    <scope>NUCLEOTIDE SEQUENCE [LARGE SCALE GENOMIC DNA]</scope>
    <source>
        <strain evidence="10 11">CPC 39397</strain>
    </source>
</reference>
<feature type="region of interest" description="Disordered" evidence="8">
    <location>
        <begin position="1"/>
        <end position="139"/>
    </location>
</feature>
<evidence type="ECO:0000259" key="9">
    <source>
        <dbReference type="Pfam" id="PF04695"/>
    </source>
</evidence>
<feature type="compositionally biased region" description="Polar residues" evidence="8">
    <location>
        <begin position="80"/>
        <end position="96"/>
    </location>
</feature>
<dbReference type="Pfam" id="PF04695">
    <property type="entry name" value="Pex14_N"/>
    <property type="match status" value="1"/>
</dbReference>
<feature type="compositionally biased region" description="Polar residues" evidence="8">
    <location>
        <begin position="110"/>
        <end position="130"/>
    </location>
</feature>
<dbReference type="PANTHER" id="PTHR23058">
    <property type="entry name" value="PEROXISOMAL MEMBRANE PROTEIN PEX14"/>
    <property type="match status" value="1"/>
</dbReference>
<comment type="function">
    <text evidence="7">Component of the PEX13-PEX14 docking complex, a translocon channel that specifically mediates the import of peroxisomal cargo proteins bound to PEX5 receptor. The PEX13-PEX14 docking complex forms a large import pore which can be opened to a diameter of about 9 nm. Mechanistically, PEX5 receptor along with cargo proteins associates with the PEX14 subunit of the PEX13-PEX14 docking complex in the cytosol, leading to the insertion of the receptor into the organelle membrane with the concomitant translocation of the cargo into the peroxisome matrix.</text>
</comment>
<evidence type="ECO:0000256" key="7">
    <source>
        <dbReference type="RuleBase" id="RU367032"/>
    </source>
</evidence>
<dbReference type="InterPro" id="IPR036388">
    <property type="entry name" value="WH-like_DNA-bd_sf"/>
</dbReference>
<dbReference type="RefSeq" id="XP_069201345.1">
    <property type="nucleotide sequence ID" value="XM_069341273.1"/>
</dbReference>
<evidence type="ECO:0000256" key="8">
    <source>
        <dbReference type="SAM" id="MobiDB-lite"/>
    </source>
</evidence>
<name>A0ABR3PFZ2_9PEZI</name>
<evidence type="ECO:0000256" key="1">
    <source>
        <dbReference type="ARBA" id="ARBA00005443"/>
    </source>
</evidence>
<evidence type="ECO:0000313" key="11">
    <source>
        <dbReference type="Proteomes" id="UP001562354"/>
    </source>
</evidence>
<gene>
    <name evidence="10" type="ORF">AAFC00_002008</name>
</gene>
<feature type="compositionally biased region" description="Basic and acidic residues" evidence="8">
    <location>
        <begin position="66"/>
        <end position="79"/>
    </location>
</feature>
<organism evidence="10 11">
    <name type="scientific">Neodothiora populina</name>
    <dbReference type="NCBI Taxonomy" id="2781224"/>
    <lineage>
        <taxon>Eukaryota</taxon>
        <taxon>Fungi</taxon>
        <taxon>Dikarya</taxon>
        <taxon>Ascomycota</taxon>
        <taxon>Pezizomycotina</taxon>
        <taxon>Dothideomycetes</taxon>
        <taxon>Dothideomycetidae</taxon>
        <taxon>Dothideales</taxon>
        <taxon>Dothioraceae</taxon>
        <taxon>Neodothiora</taxon>
    </lineage>
</organism>